<keyword evidence="4 7" id="KW-0812">Transmembrane</keyword>
<dbReference type="InterPro" id="IPR000515">
    <property type="entry name" value="MetI-like"/>
</dbReference>
<dbReference type="Proteomes" id="UP000198870">
    <property type="component" value="Unassembled WGS sequence"/>
</dbReference>
<dbReference type="PROSITE" id="PS50928">
    <property type="entry name" value="ABC_TM1"/>
    <property type="match status" value="1"/>
</dbReference>
<feature type="transmembrane region" description="Helical" evidence="7">
    <location>
        <begin position="306"/>
        <end position="325"/>
    </location>
</feature>
<dbReference type="EMBL" id="FMUX01000002">
    <property type="protein sequence ID" value="SCX97532.1"/>
    <property type="molecule type" value="Genomic_DNA"/>
</dbReference>
<evidence type="ECO:0000256" key="4">
    <source>
        <dbReference type="ARBA" id="ARBA00022692"/>
    </source>
</evidence>
<evidence type="ECO:0000313" key="9">
    <source>
        <dbReference type="EMBL" id="SCX97532.1"/>
    </source>
</evidence>
<dbReference type="CDD" id="cd06261">
    <property type="entry name" value="TM_PBP2"/>
    <property type="match status" value="1"/>
</dbReference>
<evidence type="ECO:0000256" key="3">
    <source>
        <dbReference type="ARBA" id="ARBA00022475"/>
    </source>
</evidence>
<organism evidence="9 10">
    <name type="scientific">Desulfoluna spongiiphila</name>
    <dbReference type="NCBI Taxonomy" id="419481"/>
    <lineage>
        <taxon>Bacteria</taxon>
        <taxon>Pseudomonadati</taxon>
        <taxon>Thermodesulfobacteriota</taxon>
        <taxon>Desulfobacteria</taxon>
        <taxon>Desulfobacterales</taxon>
        <taxon>Desulfolunaceae</taxon>
        <taxon>Desulfoluna</taxon>
    </lineage>
</organism>
<name>A0A1G5C560_9BACT</name>
<proteinExistence type="inferred from homology"/>
<keyword evidence="3" id="KW-1003">Cell membrane</keyword>
<dbReference type="PANTHER" id="PTHR43163:SF3">
    <property type="entry name" value="PEPTIDE ABC TRANSPORTER PERMEASE PROTEIN"/>
    <property type="match status" value="1"/>
</dbReference>
<evidence type="ECO:0000256" key="6">
    <source>
        <dbReference type="ARBA" id="ARBA00023136"/>
    </source>
</evidence>
<keyword evidence="2 7" id="KW-0813">Transport</keyword>
<dbReference type="GO" id="GO:0055085">
    <property type="term" value="P:transmembrane transport"/>
    <property type="evidence" value="ECO:0007669"/>
    <property type="project" value="InterPro"/>
</dbReference>
<dbReference type="SUPFAM" id="SSF161098">
    <property type="entry name" value="MetI-like"/>
    <property type="match status" value="1"/>
</dbReference>
<comment type="similarity">
    <text evidence="7">Belongs to the binding-protein-dependent transport system permease family.</text>
</comment>
<keyword evidence="5 7" id="KW-1133">Transmembrane helix</keyword>
<feature type="transmembrane region" description="Helical" evidence="7">
    <location>
        <begin position="345"/>
        <end position="365"/>
    </location>
</feature>
<evidence type="ECO:0000256" key="2">
    <source>
        <dbReference type="ARBA" id="ARBA00022448"/>
    </source>
</evidence>
<evidence type="ECO:0000256" key="1">
    <source>
        <dbReference type="ARBA" id="ARBA00004651"/>
    </source>
</evidence>
<evidence type="ECO:0000259" key="8">
    <source>
        <dbReference type="PROSITE" id="PS50928"/>
    </source>
</evidence>
<feature type="transmembrane region" description="Helical" evidence="7">
    <location>
        <begin position="158"/>
        <end position="182"/>
    </location>
</feature>
<evidence type="ECO:0000256" key="5">
    <source>
        <dbReference type="ARBA" id="ARBA00022989"/>
    </source>
</evidence>
<dbReference type="PANTHER" id="PTHR43163">
    <property type="entry name" value="DIPEPTIDE TRANSPORT SYSTEM PERMEASE PROTEIN DPPB-RELATED"/>
    <property type="match status" value="1"/>
</dbReference>
<reference evidence="9 10" key="1">
    <citation type="submission" date="2016-10" db="EMBL/GenBank/DDBJ databases">
        <authorList>
            <person name="de Groot N.N."/>
        </authorList>
    </citation>
    <scope>NUCLEOTIDE SEQUENCE [LARGE SCALE GENOMIC DNA]</scope>
    <source>
        <strain evidence="9 10">AA1</strain>
    </source>
</reference>
<evidence type="ECO:0000256" key="7">
    <source>
        <dbReference type="RuleBase" id="RU363032"/>
    </source>
</evidence>
<feature type="transmembrane region" description="Helical" evidence="7">
    <location>
        <begin position="68"/>
        <end position="86"/>
    </location>
</feature>
<dbReference type="InterPro" id="IPR045621">
    <property type="entry name" value="BPD_transp_1_N"/>
</dbReference>
<feature type="transmembrane region" description="Helical" evidence="7">
    <location>
        <begin position="203"/>
        <end position="221"/>
    </location>
</feature>
<sequence>MSEKVKPPGFPLETIKERSEEIRWIPGLLSCIVHFILEKRVMDRGGRMARVMNGFIFNPMVKMVAQRLAIGIGTLLVISVLIFVGVEALPGDLAESVLGQNALPETVAAFRAELNLDLPAHVRYGTWLAEVVRGDFGNSLASGKPIAELIGWRFKNTLFLAGTTALVAVPLALCLGMFAALYRDTWMDRFLSISTLSAISFPEFFVAYILITLFSVKLALFPSISTLTRDMSLAVKLHTITLPCITLTLVVLAHMMRMTRAAIINVMDLPFIEMARLKGISRRRIVFAHALPNALAPIINVIAINLAYLVVGVVVVEVVFVYPGLGQLLVDSVSKRDLPVVQASGLIFAVTYVGLNLTADVLSMVSNPRLRHPK</sequence>
<feature type="transmembrane region" description="Helical" evidence="7">
    <location>
        <begin position="233"/>
        <end position="253"/>
    </location>
</feature>
<dbReference type="GO" id="GO:0005886">
    <property type="term" value="C:plasma membrane"/>
    <property type="evidence" value="ECO:0007669"/>
    <property type="project" value="UniProtKB-SubCell"/>
</dbReference>
<comment type="subcellular location">
    <subcellularLocation>
        <location evidence="1 7">Cell membrane</location>
        <topology evidence="1 7">Multi-pass membrane protein</topology>
    </subcellularLocation>
</comment>
<protein>
    <submittedName>
        <fullName evidence="9">Peptide/nickel transport system permease protein</fullName>
    </submittedName>
</protein>
<gene>
    <name evidence="9" type="ORF">SAMN05216233_102386</name>
</gene>
<keyword evidence="6 7" id="KW-0472">Membrane</keyword>
<dbReference type="AlphaFoldDB" id="A0A1G5C560"/>
<dbReference type="Gene3D" id="1.10.3720.10">
    <property type="entry name" value="MetI-like"/>
    <property type="match status" value="1"/>
</dbReference>
<dbReference type="Pfam" id="PF19300">
    <property type="entry name" value="BPD_transp_1_N"/>
    <property type="match status" value="1"/>
</dbReference>
<dbReference type="STRING" id="419481.SAMN05216233_102386"/>
<evidence type="ECO:0000313" key="10">
    <source>
        <dbReference type="Proteomes" id="UP000198870"/>
    </source>
</evidence>
<feature type="domain" description="ABC transmembrane type-1" evidence="8">
    <location>
        <begin position="154"/>
        <end position="359"/>
    </location>
</feature>
<accession>A0A1G5C560</accession>
<keyword evidence="10" id="KW-1185">Reference proteome</keyword>
<dbReference type="Pfam" id="PF00528">
    <property type="entry name" value="BPD_transp_1"/>
    <property type="match status" value="1"/>
</dbReference>
<dbReference type="InterPro" id="IPR035906">
    <property type="entry name" value="MetI-like_sf"/>
</dbReference>